<keyword evidence="1" id="KW-0812">Transmembrane</keyword>
<evidence type="ECO:0000256" key="1">
    <source>
        <dbReference type="SAM" id="Phobius"/>
    </source>
</evidence>
<protein>
    <submittedName>
        <fullName evidence="2">Uncharacterized protein</fullName>
    </submittedName>
</protein>
<keyword evidence="1" id="KW-0472">Membrane</keyword>
<evidence type="ECO:0000313" key="3">
    <source>
        <dbReference type="Proteomes" id="UP001642487"/>
    </source>
</evidence>
<proteinExistence type="predicted"/>
<dbReference type="EMBL" id="OZ021740">
    <property type="protein sequence ID" value="CAK9324028.1"/>
    <property type="molecule type" value="Genomic_DNA"/>
</dbReference>
<evidence type="ECO:0000313" key="2">
    <source>
        <dbReference type="EMBL" id="CAK9324028.1"/>
    </source>
</evidence>
<keyword evidence="1" id="KW-1133">Transmembrane helix</keyword>
<reference evidence="2 3" key="1">
    <citation type="submission" date="2024-03" db="EMBL/GenBank/DDBJ databases">
        <authorList>
            <person name="Gkanogiannis A."/>
            <person name="Becerra Lopez-Lavalle L."/>
        </authorList>
    </citation>
    <scope>NUCLEOTIDE SEQUENCE [LARGE SCALE GENOMIC DNA]</scope>
</reference>
<feature type="non-terminal residue" evidence="2">
    <location>
        <position position="1"/>
    </location>
</feature>
<organism evidence="2 3">
    <name type="scientific">Citrullus colocynthis</name>
    <name type="common">colocynth</name>
    <dbReference type="NCBI Taxonomy" id="252529"/>
    <lineage>
        <taxon>Eukaryota</taxon>
        <taxon>Viridiplantae</taxon>
        <taxon>Streptophyta</taxon>
        <taxon>Embryophyta</taxon>
        <taxon>Tracheophyta</taxon>
        <taxon>Spermatophyta</taxon>
        <taxon>Magnoliopsida</taxon>
        <taxon>eudicotyledons</taxon>
        <taxon>Gunneridae</taxon>
        <taxon>Pentapetalae</taxon>
        <taxon>rosids</taxon>
        <taxon>fabids</taxon>
        <taxon>Cucurbitales</taxon>
        <taxon>Cucurbitaceae</taxon>
        <taxon>Benincaseae</taxon>
        <taxon>Citrullus</taxon>
    </lineage>
</organism>
<sequence length="83" mass="9073">SFARLRVCPPISLYQSYFAQPSSDSTTQISEVFRLSSATGRPFIVKGVSQLSAAICNYTMLVSVVFVGFFLVSPESQLLVSFP</sequence>
<gene>
    <name evidence="2" type="ORF">CITCOLO1_LOCUS16245</name>
</gene>
<name>A0ABP0YU16_9ROSI</name>
<feature type="transmembrane region" description="Helical" evidence="1">
    <location>
        <begin position="51"/>
        <end position="72"/>
    </location>
</feature>
<accession>A0ABP0YU16</accession>
<dbReference type="Proteomes" id="UP001642487">
    <property type="component" value="Chromosome 6"/>
</dbReference>
<keyword evidence="3" id="KW-1185">Reference proteome</keyword>